<gene>
    <name evidence="1" type="ORF">AVEN_8333_1</name>
</gene>
<organism evidence="1 2">
    <name type="scientific">Araneus ventricosus</name>
    <name type="common">Orbweaver spider</name>
    <name type="synonym">Epeira ventricosa</name>
    <dbReference type="NCBI Taxonomy" id="182803"/>
    <lineage>
        <taxon>Eukaryota</taxon>
        <taxon>Metazoa</taxon>
        <taxon>Ecdysozoa</taxon>
        <taxon>Arthropoda</taxon>
        <taxon>Chelicerata</taxon>
        <taxon>Arachnida</taxon>
        <taxon>Araneae</taxon>
        <taxon>Araneomorphae</taxon>
        <taxon>Entelegynae</taxon>
        <taxon>Araneoidea</taxon>
        <taxon>Araneidae</taxon>
        <taxon>Araneus</taxon>
    </lineage>
</organism>
<accession>A0A4Y2VMM1</accession>
<comment type="caution">
    <text evidence="1">The sequence shown here is derived from an EMBL/GenBank/DDBJ whole genome shotgun (WGS) entry which is preliminary data.</text>
</comment>
<name>A0A4Y2VMM1_ARAVE</name>
<keyword evidence="2" id="KW-1185">Reference proteome</keyword>
<proteinExistence type="predicted"/>
<dbReference type="EMBL" id="BGPR01047911">
    <property type="protein sequence ID" value="GBO24940.1"/>
    <property type="molecule type" value="Genomic_DNA"/>
</dbReference>
<sequence>MKLKQSRSRNFYPFKFDSMNIEDCGILKDFLFINDNMTGRGFYQFSQNGATREELLKRLEFSSAMRKEIKERKFPPEFEKEIKEAFLDKLVFAVNQPNREELNIIVKDEISSKVKDDYIELQEKILCDLMVQNAHKKHRNEIMYSFSLLMSFLHDMFLNSNVFSINLKGKRCDGSNDIAINYKDRTTYIKVLNADGNIGYSQLFPSRTQERKNKFSINKHFSVFIEELEKDKNIRFYIIYTNAGDVLKARKKLKAAESELITEEEEYPLKRKRKLCQRFNFSSDEASSDDNINPTSKNVCRLKVPKLPDDIQFTKVMI</sequence>
<dbReference type="AlphaFoldDB" id="A0A4Y2VMM1"/>
<evidence type="ECO:0000313" key="1">
    <source>
        <dbReference type="EMBL" id="GBO24940.1"/>
    </source>
</evidence>
<protein>
    <submittedName>
        <fullName evidence="1">Uncharacterized protein</fullName>
    </submittedName>
</protein>
<dbReference type="Proteomes" id="UP000499080">
    <property type="component" value="Unassembled WGS sequence"/>
</dbReference>
<evidence type="ECO:0000313" key="2">
    <source>
        <dbReference type="Proteomes" id="UP000499080"/>
    </source>
</evidence>
<reference evidence="1 2" key="1">
    <citation type="journal article" date="2019" name="Sci. Rep.">
        <title>Orb-weaving spider Araneus ventricosus genome elucidates the spidroin gene catalogue.</title>
        <authorList>
            <person name="Kono N."/>
            <person name="Nakamura H."/>
            <person name="Ohtoshi R."/>
            <person name="Moran D.A.P."/>
            <person name="Shinohara A."/>
            <person name="Yoshida Y."/>
            <person name="Fujiwara M."/>
            <person name="Mori M."/>
            <person name="Tomita M."/>
            <person name="Arakawa K."/>
        </authorList>
    </citation>
    <scope>NUCLEOTIDE SEQUENCE [LARGE SCALE GENOMIC DNA]</scope>
</reference>